<keyword evidence="4" id="KW-1185">Reference proteome</keyword>
<sequence length="710" mass="76945">MDTAPLATTGTTLTWNPGALRLDLETSPDHPVAVVGIQPEAGTTTSGASQPLVELMITGDGRARNTTRFTSTGVGSRLRHTGHEATSVDGEERLDVTQRDPSTGLEVTTTFVASATVAAARVTTTVRNGGDRAVVLEAVSSLALGALVHPGESTRDLLLVSGTGEQLAENRWTSRPLWSQATLADVNTTAYGQPARGSVEAIGRSTWSTARALPTGALVNGVTGRALAWQIEHNGGWRWEVDNVVEGENSVGLVLLGPEDLDHHWSVELEPAQSFTTVPVSVAVASTGFEGAVAALTAHRRWLRRERTADRTSLLIFNDYMNTINGDPTTERLLPLITAAAAAGAECFCIDAGWYDDTERGDWWPTVGEWLPSLRRFPDGGLTAVLDAIRATGMRAGLWLEPEVVGIQSPAAQALPDEAFLLRHGRRVAEHERYFLDLRHPAARAHLDATFDRLIEDLGVGFFKLDYNVTPGAGTDHDTFSVGAGLLDHNRAHLAWFAALRRRHPAVVFENCSSGAMRADFAMLEQFDLQSTSDQEDYRLYPWVAAGAPVQMLPEQAGNWAYPQAWMDSEQTAFTMVTGLSGRLYLSGFLHELSDEQRALAHDAVRVSKDLRDHVAAATPRWPLGLPQWYEDACALALTGGDRTLLYVWHRGGADAELALDLPAGTRAEQLHEVYPRTLAPWRVADTDRGVVLSPGVEGASARVYEVVGR</sequence>
<protein>
    <submittedName>
        <fullName evidence="3">Alpha-galactosidase</fullName>
        <ecNumber evidence="3">3.2.1.22</ecNumber>
    </submittedName>
</protein>
<dbReference type="PANTHER" id="PTHR43053:SF3">
    <property type="entry name" value="ALPHA-GALACTOSIDASE C-RELATED"/>
    <property type="match status" value="1"/>
</dbReference>
<dbReference type="Pfam" id="PF02065">
    <property type="entry name" value="Melibiase"/>
    <property type="match status" value="1"/>
</dbReference>
<keyword evidence="2 3" id="KW-0326">Glycosidase</keyword>
<dbReference type="GO" id="GO:0004557">
    <property type="term" value="F:alpha-galactosidase activity"/>
    <property type="evidence" value="ECO:0007669"/>
    <property type="project" value="UniProtKB-EC"/>
</dbReference>
<dbReference type="InterPro" id="IPR002252">
    <property type="entry name" value="Glyco_hydro_36"/>
</dbReference>
<evidence type="ECO:0000313" key="3">
    <source>
        <dbReference type="EMBL" id="MBB3327532.1"/>
    </source>
</evidence>
<keyword evidence="1 3" id="KW-0378">Hydrolase</keyword>
<evidence type="ECO:0000256" key="2">
    <source>
        <dbReference type="ARBA" id="ARBA00023295"/>
    </source>
</evidence>
<dbReference type="EC" id="3.2.1.22" evidence="3"/>
<dbReference type="RefSeq" id="WP_183338829.1">
    <property type="nucleotide sequence ID" value="NZ_JACHZG010000001.1"/>
</dbReference>
<dbReference type="EMBL" id="JACHZG010000001">
    <property type="protein sequence ID" value="MBB3327532.1"/>
    <property type="molecule type" value="Genomic_DNA"/>
</dbReference>
<reference evidence="3 4" key="1">
    <citation type="submission" date="2020-08" db="EMBL/GenBank/DDBJ databases">
        <title>Sequencing the genomes of 1000 actinobacteria strains.</title>
        <authorList>
            <person name="Klenk H.-P."/>
        </authorList>
    </citation>
    <scope>NUCLEOTIDE SEQUENCE [LARGE SCALE GENOMIC DNA]</scope>
    <source>
        <strain evidence="3 4">DSM 11053</strain>
    </source>
</reference>
<proteinExistence type="predicted"/>
<dbReference type="InterPro" id="IPR017853">
    <property type="entry name" value="GH"/>
</dbReference>
<evidence type="ECO:0000313" key="4">
    <source>
        <dbReference type="Proteomes" id="UP000565572"/>
    </source>
</evidence>
<dbReference type="PANTHER" id="PTHR43053">
    <property type="entry name" value="GLYCOSIDASE FAMILY 31"/>
    <property type="match status" value="1"/>
</dbReference>
<dbReference type="InterPro" id="IPR013785">
    <property type="entry name" value="Aldolase_TIM"/>
</dbReference>
<name>A0A7W5P7K7_9ACTN</name>
<accession>A0A7W5P7K7</accession>
<comment type="caution">
    <text evidence="3">The sequence shown here is derived from an EMBL/GenBank/DDBJ whole genome shotgun (WGS) entry which is preliminary data.</text>
</comment>
<evidence type="ECO:0000256" key="1">
    <source>
        <dbReference type="ARBA" id="ARBA00022801"/>
    </source>
</evidence>
<dbReference type="Gene3D" id="2.70.98.60">
    <property type="entry name" value="alpha-galactosidase from lactobacil brevis"/>
    <property type="match status" value="1"/>
</dbReference>
<dbReference type="GO" id="GO:0016052">
    <property type="term" value="P:carbohydrate catabolic process"/>
    <property type="evidence" value="ECO:0007669"/>
    <property type="project" value="InterPro"/>
</dbReference>
<dbReference type="Gene3D" id="3.20.20.70">
    <property type="entry name" value="Aldolase class I"/>
    <property type="match status" value="1"/>
</dbReference>
<dbReference type="PRINTS" id="PR00743">
    <property type="entry name" value="GLHYDRLASE36"/>
</dbReference>
<organism evidence="3 4">
    <name type="scientific">Microlunatus antarcticus</name>
    <dbReference type="NCBI Taxonomy" id="53388"/>
    <lineage>
        <taxon>Bacteria</taxon>
        <taxon>Bacillati</taxon>
        <taxon>Actinomycetota</taxon>
        <taxon>Actinomycetes</taxon>
        <taxon>Propionibacteriales</taxon>
        <taxon>Propionibacteriaceae</taxon>
        <taxon>Microlunatus</taxon>
    </lineage>
</organism>
<gene>
    <name evidence="3" type="ORF">FHX39_002476</name>
</gene>
<dbReference type="CDD" id="cd14791">
    <property type="entry name" value="GH36"/>
    <property type="match status" value="1"/>
</dbReference>
<dbReference type="SUPFAM" id="SSF51445">
    <property type="entry name" value="(Trans)glycosidases"/>
    <property type="match status" value="1"/>
</dbReference>
<dbReference type="InterPro" id="IPR050985">
    <property type="entry name" value="Alpha-glycosidase_related"/>
</dbReference>
<dbReference type="InterPro" id="IPR038417">
    <property type="entry name" value="Alpga-gal_N_sf"/>
</dbReference>
<dbReference type="AlphaFoldDB" id="A0A7W5P7K7"/>
<dbReference type="Proteomes" id="UP000565572">
    <property type="component" value="Unassembled WGS sequence"/>
</dbReference>